<keyword evidence="5" id="KW-0547">Nucleotide-binding</keyword>
<dbReference type="PANTHER" id="PTHR20275">
    <property type="entry name" value="NAD KINASE"/>
    <property type="match status" value="1"/>
</dbReference>
<feature type="binding site" evidence="5">
    <location>
        <begin position="161"/>
        <end position="166"/>
    </location>
    <ligand>
        <name>NAD(+)</name>
        <dbReference type="ChEBI" id="CHEBI:57540"/>
    </ligand>
</feature>
<dbReference type="HAMAP" id="MF_00361">
    <property type="entry name" value="NAD_kinase"/>
    <property type="match status" value="1"/>
</dbReference>
<dbReference type="RefSeq" id="WP_058739118.1">
    <property type="nucleotide sequence ID" value="NZ_CP011266.1"/>
</dbReference>
<dbReference type="GO" id="GO:0006741">
    <property type="term" value="P:NADP+ biosynthetic process"/>
    <property type="evidence" value="ECO:0007669"/>
    <property type="project" value="UniProtKB-UniRule"/>
</dbReference>
<gene>
    <name evidence="5" type="primary">nadK</name>
    <name evidence="6" type="ORF">sm9_1041</name>
</gene>
<keyword evidence="1 5" id="KW-0808">Transferase</keyword>
<sequence>MKIYINCDDFKKTAKKAQKDLIRICDELKIEITENIDEADIVCSIGGDGTLLKSASISNTKPILGINCGTLGFLTEIEPNDIKKALKEILDNNYYIENRMMLEGEIIKANGEKIKIPPALNEVSISKNIYGVVRFDAVIDGKLINSYTADGMIVSTPTGSTAYNLSCGGPIVDPTAEIITLTPIAPHTILNRSIILSNSSIIEIKINELRGDAKAFALYDGNSIEINEGDTVKVKKSDKITQIIKLNWKSFIDIIRENIN</sequence>
<dbReference type="InterPro" id="IPR016064">
    <property type="entry name" value="NAD/diacylglycerol_kinase_sf"/>
</dbReference>
<comment type="caution">
    <text evidence="5">Lacks conserved residue(s) required for the propagation of feature annotation.</text>
</comment>
<dbReference type="PATRIC" id="fig|230361.4.peg.1072"/>
<evidence type="ECO:0000313" key="7">
    <source>
        <dbReference type="Proteomes" id="UP000067738"/>
    </source>
</evidence>
<dbReference type="Pfam" id="PF20143">
    <property type="entry name" value="NAD_kinase_C"/>
    <property type="match status" value="1"/>
</dbReference>
<feature type="active site" description="Proton acceptor" evidence="5">
    <location>
        <position position="48"/>
    </location>
</feature>
<dbReference type="GO" id="GO:0005524">
    <property type="term" value="F:ATP binding"/>
    <property type="evidence" value="ECO:0007669"/>
    <property type="project" value="UniProtKB-KW"/>
</dbReference>
<keyword evidence="2 5" id="KW-0418">Kinase</keyword>
<comment type="similarity">
    <text evidence="5">Belongs to the NAD kinase family.</text>
</comment>
<comment type="catalytic activity">
    <reaction evidence="5">
        <text>NAD(+) + ATP = ADP + NADP(+) + H(+)</text>
        <dbReference type="Rhea" id="RHEA:18629"/>
        <dbReference type="ChEBI" id="CHEBI:15378"/>
        <dbReference type="ChEBI" id="CHEBI:30616"/>
        <dbReference type="ChEBI" id="CHEBI:57540"/>
        <dbReference type="ChEBI" id="CHEBI:58349"/>
        <dbReference type="ChEBI" id="CHEBI:456216"/>
        <dbReference type="EC" id="2.7.1.23"/>
    </reaction>
</comment>
<evidence type="ECO:0000256" key="2">
    <source>
        <dbReference type="ARBA" id="ARBA00022777"/>
    </source>
</evidence>
<proteinExistence type="inferred from homology"/>
<dbReference type="GO" id="GO:0046872">
    <property type="term" value="F:metal ion binding"/>
    <property type="evidence" value="ECO:0007669"/>
    <property type="project" value="UniProtKB-UniRule"/>
</dbReference>
<comment type="cofactor">
    <cofactor evidence="5">
        <name>a divalent metal cation</name>
        <dbReference type="ChEBI" id="CHEBI:60240"/>
    </cofactor>
</comment>
<dbReference type="EMBL" id="CP011266">
    <property type="protein sequence ID" value="ALT68830.1"/>
    <property type="molecule type" value="Genomic_DNA"/>
</dbReference>
<dbReference type="GO" id="GO:0005737">
    <property type="term" value="C:cytoplasm"/>
    <property type="evidence" value="ECO:0007669"/>
    <property type="project" value="UniProtKB-SubCell"/>
</dbReference>
<dbReference type="Gene3D" id="3.40.50.10330">
    <property type="entry name" value="Probable inorganic polyphosphate/atp-NAD kinase, domain 1"/>
    <property type="match status" value="1"/>
</dbReference>
<dbReference type="GO" id="GO:0003951">
    <property type="term" value="F:NAD+ kinase activity"/>
    <property type="evidence" value="ECO:0007669"/>
    <property type="project" value="UniProtKB-UniRule"/>
</dbReference>
<evidence type="ECO:0000313" key="6">
    <source>
        <dbReference type="EMBL" id="ALT68830.1"/>
    </source>
</evidence>
<keyword evidence="3 5" id="KW-0521">NADP</keyword>
<dbReference type="EC" id="2.7.1.23" evidence="5"/>
<dbReference type="Proteomes" id="UP000067738">
    <property type="component" value="Chromosome"/>
</dbReference>
<dbReference type="GO" id="GO:0019674">
    <property type="term" value="P:NAD+ metabolic process"/>
    <property type="evidence" value="ECO:0007669"/>
    <property type="project" value="InterPro"/>
</dbReference>
<keyword evidence="5" id="KW-0963">Cytoplasm</keyword>
<dbReference type="InterPro" id="IPR017438">
    <property type="entry name" value="ATP-NAD_kinase_N"/>
</dbReference>
<dbReference type="Gene3D" id="2.60.200.30">
    <property type="entry name" value="Probable inorganic polyphosphate/atp-NAD kinase, domain 2"/>
    <property type="match status" value="1"/>
</dbReference>
<feature type="binding site" evidence="5">
    <location>
        <position position="222"/>
    </location>
    <ligand>
        <name>NAD(+)</name>
        <dbReference type="ChEBI" id="CHEBI:57540"/>
    </ligand>
</feature>
<accession>A0A0U2L5A4</accession>
<keyword evidence="7" id="KW-1185">Reference proteome</keyword>
<dbReference type="KEGG" id="mmil:sm9_1041"/>
<dbReference type="GeneID" id="26736010"/>
<comment type="subcellular location">
    <subcellularLocation>
        <location evidence="5">Cytoplasm</location>
    </subcellularLocation>
</comment>
<keyword evidence="5" id="KW-0067">ATP-binding</keyword>
<name>A0A0U2L5A4_9EURY</name>
<feature type="binding site" evidence="5">
    <location>
        <position position="150"/>
    </location>
    <ligand>
        <name>NAD(+)</name>
        <dbReference type="ChEBI" id="CHEBI:57540"/>
    </ligand>
</feature>
<dbReference type="PANTHER" id="PTHR20275:SF0">
    <property type="entry name" value="NAD KINASE"/>
    <property type="match status" value="1"/>
</dbReference>
<evidence type="ECO:0000256" key="1">
    <source>
        <dbReference type="ARBA" id="ARBA00022679"/>
    </source>
</evidence>
<feature type="binding site" evidence="5">
    <location>
        <position position="53"/>
    </location>
    <ligand>
        <name>NAD(+)</name>
        <dbReference type="ChEBI" id="CHEBI:57540"/>
    </ligand>
</feature>
<reference evidence="6 7" key="1">
    <citation type="submission" date="2015-04" db="EMBL/GenBank/DDBJ databases">
        <title>The complete genome sequence of the rumen methanogen Methanobrevibacter millerae SM9.</title>
        <authorList>
            <person name="Leahy S.C."/>
            <person name="Kelly W.J."/>
            <person name="Pacheco D.M."/>
            <person name="Li D."/>
            <person name="Altermann E."/>
            <person name="Attwood G.T."/>
        </authorList>
    </citation>
    <scope>NUCLEOTIDE SEQUENCE [LARGE SCALE GENOMIC DNA]</scope>
    <source>
        <strain evidence="6 7">SM9</strain>
    </source>
</reference>
<evidence type="ECO:0000256" key="5">
    <source>
        <dbReference type="HAMAP-Rule" id="MF_00361"/>
    </source>
</evidence>
<evidence type="ECO:0000256" key="4">
    <source>
        <dbReference type="ARBA" id="ARBA00023027"/>
    </source>
</evidence>
<evidence type="ECO:0000256" key="3">
    <source>
        <dbReference type="ARBA" id="ARBA00022857"/>
    </source>
</evidence>
<organism evidence="6 7">
    <name type="scientific">Methanobrevibacter millerae</name>
    <dbReference type="NCBI Taxonomy" id="230361"/>
    <lineage>
        <taxon>Archaea</taxon>
        <taxon>Methanobacteriati</taxon>
        <taxon>Methanobacteriota</taxon>
        <taxon>Methanomada group</taxon>
        <taxon>Methanobacteria</taxon>
        <taxon>Methanobacteriales</taxon>
        <taxon>Methanobacteriaceae</taxon>
        <taxon>Methanobrevibacter</taxon>
    </lineage>
</organism>
<keyword evidence="4 5" id="KW-0520">NAD</keyword>
<dbReference type="SUPFAM" id="SSF111331">
    <property type="entry name" value="NAD kinase/diacylglycerol kinase-like"/>
    <property type="match status" value="1"/>
</dbReference>
<protein>
    <recommendedName>
        <fullName evidence="5">NAD kinase</fullName>
        <ecNumber evidence="5">2.7.1.23</ecNumber>
    </recommendedName>
    <alternativeName>
        <fullName evidence="5">ATP-dependent NAD kinase</fullName>
    </alternativeName>
</protein>
<dbReference type="Pfam" id="PF01513">
    <property type="entry name" value="NAD_kinase"/>
    <property type="match status" value="1"/>
</dbReference>
<dbReference type="OrthoDB" id="77798at2157"/>
<dbReference type="AlphaFoldDB" id="A0A0U2L5A4"/>
<dbReference type="InterPro" id="IPR002504">
    <property type="entry name" value="NADK"/>
</dbReference>
<feature type="binding site" evidence="5">
    <location>
        <position position="185"/>
    </location>
    <ligand>
        <name>NAD(+)</name>
        <dbReference type="ChEBI" id="CHEBI:57540"/>
    </ligand>
</feature>
<comment type="function">
    <text evidence="5">Involved in the regulation of the intracellular balance of NAD and NADP, and is a key enzyme in the biosynthesis of NADP. Catalyzes specifically the phosphorylation on 2'-hydroxyl of the adenosine moiety of NAD to yield NADP.</text>
</comment>
<dbReference type="InterPro" id="IPR017437">
    <property type="entry name" value="ATP-NAD_kinase_PpnK-typ_C"/>
</dbReference>
<feature type="binding site" evidence="5">
    <location>
        <begin position="48"/>
        <end position="49"/>
    </location>
    <ligand>
        <name>NAD(+)</name>
        <dbReference type="ChEBI" id="CHEBI:57540"/>
    </ligand>
</feature>
<feature type="binding site" evidence="5">
    <location>
        <begin position="121"/>
        <end position="122"/>
    </location>
    <ligand>
        <name>NAD(+)</name>
        <dbReference type="ChEBI" id="CHEBI:57540"/>
    </ligand>
</feature>